<dbReference type="EMBL" id="JASBNA010000021">
    <property type="protein sequence ID" value="KAK7685179.1"/>
    <property type="molecule type" value="Genomic_DNA"/>
</dbReference>
<gene>
    <name evidence="1" type="ORF">QCA50_011542</name>
</gene>
<name>A0AAW0G4D5_9APHY</name>
<protein>
    <submittedName>
        <fullName evidence="1">Uncharacterized protein</fullName>
    </submittedName>
</protein>
<accession>A0AAW0G4D5</accession>
<comment type="caution">
    <text evidence="1">The sequence shown here is derived from an EMBL/GenBank/DDBJ whole genome shotgun (WGS) entry which is preliminary data.</text>
</comment>
<dbReference type="Proteomes" id="UP001385951">
    <property type="component" value="Unassembled WGS sequence"/>
</dbReference>
<sequence length="376" mass="41977">MPANLHTLDHPCLLIIAQCLLDPKSVGILGLVHPRIRQETSHVMLQADPVELCLDEPRLVESFCAFAFGQSSSGRPRYVHLRHLSITCQGYNLLVIPPFPSESLLQLLSKLKLLSLNTDLNTGNGLGYEPIYTLQSPSPCKLPEVKYISGMACGLHLICLDTKVHCLYLHYNERTNCKDGMIQNVCGTLQPQVLCFNLASGEPPDSLLGAIKASKSTLEALEIDIYCTVAESSTENPFRATLMTLQLVMYKLANTDVKYVSLRFDIPPDRKGILSGELVDLFQENLLSDLRQYTIEPRKLRSRGLQEVLLSFYPAANAIPIRCVKWMETGTGISPCCSGTVHEQTPQQQVAWRHDVLGERHASKFDCIEQRAVFLR</sequence>
<dbReference type="AlphaFoldDB" id="A0AAW0G4D5"/>
<reference evidence="1 2" key="1">
    <citation type="submission" date="2022-09" db="EMBL/GenBank/DDBJ databases">
        <authorList>
            <person name="Palmer J.M."/>
        </authorList>
    </citation>
    <scope>NUCLEOTIDE SEQUENCE [LARGE SCALE GENOMIC DNA]</scope>
    <source>
        <strain evidence="1 2">DSM 7382</strain>
    </source>
</reference>
<keyword evidence="2" id="KW-1185">Reference proteome</keyword>
<evidence type="ECO:0000313" key="2">
    <source>
        <dbReference type="Proteomes" id="UP001385951"/>
    </source>
</evidence>
<organism evidence="1 2">
    <name type="scientific">Cerrena zonata</name>
    <dbReference type="NCBI Taxonomy" id="2478898"/>
    <lineage>
        <taxon>Eukaryota</taxon>
        <taxon>Fungi</taxon>
        <taxon>Dikarya</taxon>
        <taxon>Basidiomycota</taxon>
        <taxon>Agaricomycotina</taxon>
        <taxon>Agaricomycetes</taxon>
        <taxon>Polyporales</taxon>
        <taxon>Cerrenaceae</taxon>
        <taxon>Cerrena</taxon>
    </lineage>
</organism>
<proteinExistence type="predicted"/>
<evidence type="ECO:0000313" key="1">
    <source>
        <dbReference type="EMBL" id="KAK7685179.1"/>
    </source>
</evidence>